<keyword evidence="1" id="KW-0805">Transcription regulation</keyword>
<feature type="transmembrane region" description="Helical" evidence="4">
    <location>
        <begin position="34"/>
        <end position="54"/>
    </location>
</feature>
<dbReference type="EMBL" id="JAUYVI010000007">
    <property type="protein sequence ID" value="MDQ7250595.1"/>
    <property type="molecule type" value="Genomic_DNA"/>
</dbReference>
<comment type="caution">
    <text evidence="6">The sequence shown here is derived from an EMBL/GenBank/DDBJ whole genome shotgun (WGS) entry which is preliminary data.</text>
</comment>
<keyword evidence="3" id="KW-0804">Transcription</keyword>
<feature type="transmembrane region" description="Helical" evidence="4">
    <location>
        <begin position="6"/>
        <end position="22"/>
    </location>
</feature>
<dbReference type="SUPFAM" id="SSF46689">
    <property type="entry name" value="Homeodomain-like"/>
    <property type="match status" value="1"/>
</dbReference>
<evidence type="ECO:0000259" key="5">
    <source>
        <dbReference type="PROSITE" id="PS01124"/>
    </source>
</evidence>
<dbReference type="PANTHER" id="PTHR43280:SF29">
    <property type="entry name" value="ARAC-FAMILY TRANSCRIPTIONAL REGULATOR"/>
    <property type="match status" value="1"/>
</dbReference>
<keyword evidence="4" id="KW-0472">Membrane</keyword>
<gene>
    <name evidence="6" type="ORF">Q8A70_23100</name>
</gene>
<keyword evidence="7" id="KW-1185">Reference proteome</keyword>
<dbReference type="Proteomes" id="UP001230156">
    <property type="component" value="Unassembled WGS sequence"/>
</dbReference>
<feature type="domain" description="HTH araC/xylS-type" evidence="5">
    <location>
        <begin position="234"/>
        <end position="339"/>
    </location>
</feature>
<dbReference type="RefSeq" id="WP_379960064.1">
    <property type="nucleotide sequence ID" value="NZ_JAUYVI010000007.1"/>
</dbReference>
<feature type="transmembrane region" description="Helical" evidence="4">
    <location>
        <begin position="152"/>
        <end position="172"/>
    </location>
</feature>
<dbReference type="Pfam" id="PF12833">
    <property type="entry name" value="HTH_18"/>
    <property type="match status" value="1"/>
</dbReference>
<keyword evidence="4" id="KW-0812">Transmembrane</keyword>
<reference evidence="7" key="1">
    <citation type="submission" date="2023-08" db="EMBL/GenBank/DDBJ databases">
        <title>Rhodospirillaceae gen. nov., a novel taxon isolated from the Yangtze River Yuezi River estuary sludge.</title>
        <authorList>
            <person name="Ruan L."/>
        </authorList>
    </citation>
    <scope>NUCLEOTIDE SEQUENCE [LARGE SCALE GENOMIC DNA]</scope>
    <source>
        <strain evidence="7">R-7</strain>
    </source>
</reference>
<keyword evidence="4" id="KW-1133">Transmembrane helix</keyword>
<feature type="transmembrane region" description="Helical" evidence="4">
    <location>
        <begin position="114"/>
        <end position="131"/>
    </location>
</feature>
<feature type="transmembrane region" description="Helical" evidence="4">
    <location>
        <begin position="60"/>
        <end position="78"/>
    </location>
</feature>
<protein>
    <submittedName>
        <fullName evidence="6">Helix-turn-helix domain-containing protein</fullName>
    </submittedName>
</protein>
<evidence type="ECO:0000256" key="1">
    <source>
        <dbReference type="ARBA" id="ARBA00023015"/>
    </source>
</evidence>
<feature type="transmembrane region" description="Helical" evidence="4">
    <location>
        <begin position="90"/>
        <end position="108"/>
    </location>
</feature>
<evidence type="ECO:0000256" key="4">
    <source>
        <dbReference type="SAM" id="Phobius"/>
    </source>
</evidence>
<dbReference type="SMART" id="SM00342">
    <property type="entry name" value="HTH_ARAC"/>
    <property type="match status" value="1"/>
</dbReference>
<name>A0ABU0YSA0_9PROT</name>
<feature type="transmembrane region" description="Helical" evidence="4">
    <location>
        <begin position="184"/>
        <end position="204"/>
    </location>
</feature>
<evidence type="ECO:0000256" key="3">
    <source>
        <dbReference type="ARBA" id="ARBA00023163"/>
    </source>
</evidence>
<evidence type="ECO:0000313" key="6">
    <source>
        <dbReference type="EMBL" id="MDQ7250595.1"/>
    </source>
</evidence>
<dbReference type="InterPro" id="IPR009057">
    <property type="entry name" value="Homeodomain-like_sf"/>
</dbReference>
<dbReference type="PROSITE" id="PS01124">
    <property type="entry name" value="HTH_ARAC_FAMILY_2"/>
    <property type="match status" value="1"/>
</dbReference>
<proteinExistence type="predicted"/>
<dbReference type="InterPro" id="IPR018060">
    <property type="entry name" value="HTH_AraC"/>
</dbReference>
<sequence>MPSVPIPFAVTFGLLVLFTVLARQKEEARANPAFLLLIGACAVQSLLVGLRWGYDVGQVRFLLPVVAATLPALVYASFSRLVQWAPDRPPTWLHAVPPGAIVLLLALWRAPIDFVLLAIYLGYAVALFRLARRGPDALGLVRLEGAVPAHRALHVAGAALVGSALVDVLVLLDMTWLRGTHAGEIIATANLLALIALALAATVAGRSQSPPEPVPAVPPMPAMDRAPEDAAADAEILAVIDALMQEKRIYQDADLNLNRLARRAGIPARRISMAINRRHGKNVSQYINDHRIAEACRRLAASDAPVTAIMFESGFQTKSNFNREFRRVTGLSPRDWRARPAGAG</sequence>
<accession>A0ABU0YSA0</accession>
<organism evidence="6 7">
    <name type="scientific">Dongia sedimenti</name>
    <dbReference type="NCBI Taxonomy" id="3064282"/>
    <lineage>
        <taxon>Bacteria</taxon>
        <taxon>Pseudomonadati</taxon>
        <taxon>Pseudomonadota</taxon>
        <taxon>Alphaproteobacteria</taxon>
        <taxon>Rhodospirillales</taxon>
        <taxon>Dongiaceae</taxon>
        <taxon>Dongia</taxon>
    </lineage>
</organism>
<dbReference type="Gene3D" id="1.10.10.60">
    <property type="entry name" value="Homeodomain-like"/>
    <property type="match status" value="1"/>
</dbReference>
<evidence type="ECO:0000313" key="7">
    <source>
        <dbReference type="Proteomes" id="UP001230156"/>
    </source>
</evidence>
<keyword evidence="2" id="KW-0238">DNA-binding</keyword>
<dbReference type="PANTHER" id="PTHR43280">
    <property type="entry name" value="ARAC-FAMILY TRANSCRIPTIONAL REGULATOR"/>
    <property type="match status" value="1"/>
</dbReference>
<evidence type="ECO:0000256" key="2">
    <source>
        <dbReference type="ARBA" id="ARBA00023125"/>
    </source>
</evidence>